<comment type="caution">
    <text evidence="11">The sequence shown here is derived from an EMBL/GenBank/DDBJ whole genome shotgun (WGS) entry which is preliminary data.</text>
</comment>
<evidence type="ECO:0000256" key="9">
    <source>
        <dbReference type="ARBA" id="ARBA00023295"/>
    </source>
</evidence>
<protein>
    <submittedName>
        <fullName evidence="11">A/G-specific adenine glycosylase</fullName>
    </submittedName>
</protein>
<dbReference type="AlphaFoldDB" id="A0A7J5BBS9"/>
<dbReference type="CDD" id="cd00056">
    <property type="entry name" value="ENDO3c"/>
    <property type="match status" value="1"/>
</dbReference>
<keyword evidence="9" id="KW-0326">Glycosidase</keyword>
<reference evidence="11 12" key="1">
    <citation type="submission" date="2019-09" db="EMBL/GenBank/DDBJ databases">
        <title>Phylogeny of genus Pseudoclavibacter and closely related genus.</title>
        <authorList>
            <person name="Li Y."/>
        </authorList>
    </citation>
    <scope>NUCLEOTIDE SEQUENCE [LARGE SCALE GENOMIC DNA]</scope>
    <source>
        <strain evidence="11 12">KCTC 13959</strain>
    </source>
</reference>
<evidence type="ECO:0000256" key="5">
    <source>
        <dbReference type="ARBA" id="ARBA00022801"/>
    </source>
</evidence>
<dbReference type="PANTHER" id="PTHR42944:SF1">
    <property type="entry name" value="ADENINE DNA GLYCOSYLASE"/>
    <property type="match status" value="1"/>
</dbReference>
<evidence type="ECO:0000313" key="12">
    <source>
        <dbReference type="Proteomes" id="UP000433493"/>
    </source>
</evidence>
<dbReference type="SMART" id="SM00525">
    <property type="entry name" value="FES"/>
    <property type="match status" value="1"/>
</dbReference>
<keyword evidence="12" id="KW-1185">Reference proteome</keyword>
<name>A0A7J5BBS9_9MICO</name>
<dbReference type="RefSeq" id="WP_158052018.1">
    <property type="nucleotide sequence ID" value="NZ_WBKB01000003.1"/>
</dbReference>
<dbReference type="GO" id="GO:0034039">
    <property type="term" value="F:8-oxo-7,8-dihydroguanine DNA N-glycosylase activity"/>
    <property type="evidence" value="ECO:0007669"/>
    <property type="project" value="TreeGrafter"/>
</dbReference>
<evidence type="ECO:0000256" key="4">
    <source>
        <dbReference type="ARBA" id="ARBA00022763"/>
    </source>
</evidence>
<accession>A0A7J5BBS9</accession>
<evidence type="ECO:0000259" key="10">
    <source>
        <dbReference type="SMART" id="SM00478"/>
    </source>
</evidence>
<dbReference type="GO" id="GO:0051539">
    <property type="term" value="F:4 iron, 4 sulfur cluster binding"/>
    <property type="evidence" value="ECO:0007669"/>
    <property type="project" value="InterPro"/>
</dbReference>
<dbReference type="OrthoDB" id="9802365at2"/>
<comment type="similarity">
    <text evidence="2">Belongs to the Nth/MutY family.</text>
</comment>
<keyword evidence="8" id="KW-0234">DNA repair</keyword>
<dbReference type="PANTHER" id="PTHR42944">
    <property type="entry name" value="ADENINE DNA GLYCOSYLASE"/>
    <property type="match status" value="1"/>
</dbReference>
<organism evidence="11 12">
    <name type="scientific">Gulosibacter chungangensis</name>
    <dbReference type="NCBI Taxonomy" id="979746"/>
    <lineage>
        <taxon>Bacteria</taxon>
        <taxon>Bacillati</taxon>
        <taxon>Actinomycetota</taxon>
        <taxon>Actinomycetes</taxon>
        <taxon>Micrococcales</taxon>
        <taxon>Microbacteriaceae</taxon>
        <taxon>Gulosibacter</taxon>
    </lineage>
</organism>
<dbReference type="InterPro" id="IPR003651">
    <property type="entry name" value="Endonuclease3_FeS-loop_motif"/>
</dbReference>
<proteinExistence type="inferred from homology"/>
<evidence type="ECO:0000256" key="1">
    <source>
        <dbReference type="ARBA" id="ARBA00001966"/>
    </source>
</evidence>
<dbReference type="GO" id="GO:0000701">
    <property type="term" value="F:purine-specific mismatch base pair DNA N-glycosylase activity"/>
    <property type="evidence" value="ECO:0007669"/>
    <property type="project" value="TreeGrafter"/>
</dbReference>
<dbReference type="Gene3D" id="1.10.340.30">
    <property type="entry name" value="Hypothetical protein, domain 2"/>
    <property type="match status" value="1"/>
</dbReference>
<evidence type="ECO:0000256" key="6">
    <source>
        <dbReference type="ARBA" id="ARBA00023004"/>
    </source>
</evidence>
<dbReference type="GO" id="GO:0006284">
    <property type="term" value="P:base-excision repair"/>
    <property type="evidence" value="ECO:0007669"/>
    <property type="project" value="InterPro"/>
</dbReference>
<keyword evidence="5" id="KW-0378">Hydrolase</keyword>
<dbReference type="InterPro" id="IPR044298">
    <property type="entry name" value="MIG/MutY"/>
</dbReference>
<dbReference type="Proteomes" id="UP000433493">
    <property type="component" value="Unassembled WGS sequence"/>
</dbReference>
<sequence length="309" mass="34696">MSLRERSRRTEIVDRVIDWFSANQRDFPWREPECSPWGILVSEVMSQQTQMSRVEPKWHEFMSLWPTPADMAAAPVAEVIRRWDRLGYPRRAVNLHRCATAIVENHGGEVPSDRDALLALPAIGAYTSAAVASFAFLRCEPVVDTNIRRVLARAIHGEAIAWDANPRRDDAEMSELLPEDPQRAKLWNAGAMELGAIVCPSKKPQCEVCPIAQLCEWRARNYPASTRKARGQAKFAGSDRQLRGRVMAILRRHPEGVLFDSLPDLVEPLAADSGTSVDISHAERTLLLAEDLIRDGLATRAAERIRLPH</sequence>
<dbReference type="Pfam" id="PF10576">
    <property type="entry name" value="EndIII_4Fe-2S"/>
    <property type="match status" value="1"/>
</dbReference>
<evidence type="ECO:0000256" key="7">
    <source>
        <dbReference type="ARBA" id="ARBA00023014"/>
    </source>
</evidence>
<dbReference type="SUPFAM" id="SSF48150">
    <property type="entry name" value="DNA-glycosylase"/>
    <property type="match status" value="1"/>
</dbReference>
<dbReference type="InterPro" id="IPR003265">
    <property type="entry name" value="HhH-GPD_domain"/>
</dbReference>
<keyword evidence="4" id="KW-0227">DNA damage</keyword>
<dbReference type="GO" id="GO:0035485">
    <property type="term" value="F:adenine/guanine mispair binding"/>
    <property type="evidence" value="ECO:0007669"/>
    <property type="project" value="TreeGrafter"/>
</dbReference>
<evidence type="ECO:0000256" key="3">
    <source>
        <dbReference type="ARBA" id="ARBA00022723"/>
    </source>
</evidence>
<dbReference type="GO" id="GO:0046872">
    <property type="term" value="F:metal ion binding"/>
    <property type="evidence" value="ECO:0007669"/>
    <property type="project" value="UniProtKB-KW"/>
</dbReference>
<keyword evidence="7" id="KW-0411">Iron-sulfur</keyword>
<evidence type="ECO:0000256" key="2">
    <source>
        <dbReference type="ARBA" id="ARBA00008343"/>
    </source>
</evidence>
<dbReference type="GO" id="GO:0006298">
    <property type="term" value="P:mismatch repair"/>
    <property type="evidence" value="ECO:0007669"/>
    <property type="project" value="TreeGrafter"/>
</dbReference>
<keyword evidence="3" id="KW-0479">Metal-binding</keyword>
<dbReference type="InterPro" id="IPR023170">
    <property type="entry name" value="HhH_base_excis_C"/>
</dbReference>
<dbReference type="Gene3D" id="1.10.1670.10">
    <property type="entry name" value="Helix-hairpin-Helix base-excision DNA repair enzymes (C-terminal)"/>
    <property type="match status" value="1"/>
</dbReference>
<dbReference type="SMART" id="SM00478">
    <property type="entry name" value="ENDO3c"/>
    <property type="match status" value="1"/>
</dbReference>
<keyword evidence="6" id="KW-0408">Iron</keyword>
<comment type="cofactor">
    <cofactor evidence="1">
        <name>[4Fe-4S] cluster</name>
        <dbReference type="ChEBI" id="CHEBI:49883"/>
    </cofactor>
</comment>
<evidence type="ECO:0000256" key="8">
    <source>
        <dbReference type="ARBA" id="ARBA00023204"/>
    </source>
</evidence>
<dbReference type="GO" id="GO:0032357">
    <property type="term" value="F:oxidized purine DNA binding"/>
    <property type="evidence" value="ECO:0007669"/>
    <property type="project" value="TreeGrafter"/>
</dbReference>
<evidence type="ECO:0000313" key="11">
    <source>
        <dbReference type="EMBL" id="KAB1643603.1"/>
    </source>
</evidence>
<dbReference type="Pfam" id="PF00730">
    <property type="entry name" value="HhH-GPD"/>
    <property type="match status" value="1"/>
</dbReference>
<feature type="domain" description="HhH-GPD" evidence="10">
    <location>
        <begin position="45"/>
        <end position="197"/>
    </location>
</feature>
<gene>
    <name evidence="11" type="ORF">F8O05_06935</name>
</gene>
<dbReference type="EMBL" id="WBKB01000003">
    <property type="protein sequence ID" value="KAB1643603.1"/>
    <property type="molecule type" value="Genomic_DNA"/>
</dbReference>
<dbReference type="InterPro" id="IPR011257">
    <property type="entry name" value="DNA_glycosylase"/>
</dbReference>